<protein>
    <submittedName>
        <fullName evidence="1">Uncharacterized protein</fullName>
    </submittedName>
</protein>
<proteinExistence type="predicted"/>
<dbReference type="KEGG" id="vg:26623372"/>
<organism evidence="1 2">
    <name type="scientific">Paenibacillus phage Vegas</name>
    <dbReference type="NCBI Taxonomy" id="1636261"/>
    <lineage>
        <taxon>Viruses</taxon>
        <taxon>Duplodnaviria</taxon>
        <taxon>Heunggongvirae</taxon>
        <taxon>Uroviricota</taxon>
        <taxon>Caudoviricetes</taxon>
        <taxon>Gochnauervirinae</taxon>
        <taxon>Vegasvirus</taxon>
        <taxon>Vegasvirus vegas</taxon>
    </lineage>
</organism>
<evidence type="ECO:0000313" key="1">
    <source>
        <dbReference type="EMBL" id="ALA12695.1"/>
    </source>
</evidence>
<sequence length="85" mass="9982">MNEPNLASVKRHLEQLRERLTTLDNYKGWITVNTENGTRIFEDVDSELLELIKSETQQSIKFCESWLKENENEPKTEPVGMDRKS</sequence>
<reference evidence="1" key="1">
    <citation type="journal article" date="2015" name="Genome Announc.">
        <title>Complete Genome Sequences of Nine Phages Capable of Infecting Paenibacillus larvae, the Causative Agent of American Foulbrood Disease in Honeybees.</title>
        <authorList>
            <person name="Tsourkas P.K."/>
            <person name="Yost D.G."/>
            <person name="Krohn A."/>
            <person name="LeBlanc L."/>
            <person name="Zhang A."/>
            <person name="Stamereilers C."/>
            <person name="Amy P.S."/>
        </authorList>
    </citation>
    <scope>NUCLEOTIDE SEQUENCE [LARGE SCALE GENOMIC DNA]</scope>
</reference>
<dbReference type="GeneID" id="26623372"/>
<dbReference type="RefSeq" id="YP_009196149.1">
    <property type="nucleotide sequence ID" value="NC_028767.1"/>
</dbReference>
<evidence type="ECO:0000313" key="2">
    <source>
        <dbReference type="Proteomes" id="UP000201675"/>
    </source>
</evidence>
<dbReference type="OrthoDB" id="20957at10239"/>
<dbReference type="EMBL" id="KT361654">
    <property type="protein sequence ID" value="ALA12695.1"/>
    <property type="molecule type" value="Genomic_DNA"/>
</dbReference>
<dbReference type="Proteomes" id="UP000201675">
    <property type="component" value="Segment"/>
</dbReference>
<gene>
    <name evidence="1" type="ORF">VEGAS_50</name>
</gene>
<accession>A0A0K2CYW8</accession>
<name>A0A0K2CYW8_9CAUD</name>
<keyword evidence="2" id="KW-1185">Reference proteome</keyword>